<keyword evidence="2" id="KW-0597">Phosphoprotein</keyword>
<sequence length="2053" mass="214391">MTASTASTASSGLTNPDPAGPARPDRPLHVPIAVIGTAALTPGAADAEGFWRNVLTGRDLITDVPADHWLVEDYYDPDPSAPDRTYARRGAFLPVTDFDPSAYGIPPNALPATDTTQLLALAVAERVLADAGSSGAERFDGERTGVILGTAALELLHTMSNRMQRPVWLKSLRESGIPEERAQEICDRIAGHYVPWQEESFPGVLSNVVAGRIASRFDLHGSNYTTDAACGSSLAAVTAAANELAVGTADLMITGGVDTLNDILMYMCFSKTPALSRSGDCRPFSDAADGTMLGEALVMFALKRLDDAERDGDRIHAVLRGIGSSSDGRGSAIYTPVPAGQARALRRAYASAGYGPESVELVEAHGTGTTAGDAAEFTALRTVFEESGRRDGQWCALGSVKSQIGHTKSAAGAAGLLKAVMALRHKVLPPTIKVERPNPALELDKSPLYLNTEARPWVKEAAQPRRASVSSFGFGGTNFHLTLEEYVPAAGARSRPVPPARTVPTELVVLGAASAEELLTRAAELATEVTDGTWAGATSAAQRGFRPSDPYRLAMTATGPEDLAKRLEQLGTLIRRDPDRPLTTPDGVTYRTGTPTPGRTAFLFSGQGSQYTGMGADLAMHFPAAREAWDRAAEHELDAELPLHRVVFPVPAFTEESRAAQQDLLTRTEWAQPALAVQSAALLAVLRAAGVEPDCVAGHSFGELVALHAAGVLDERVLLRLARRRGELMRDAATEPGAMLAVMGVSREDVATLTDGFEDAVWAANENAPGQVVLSGRADAVDRLERRLGARGVAVRRLRASGAFHTPLMADAVGPFTEFLDDLDLRAPKFDVYGNADARPYPEDPALIRERIAGHLLSPVRFVAGVEAMYESGVRTFVEVGAGSTLTGLTGEILDGREHLALSLDRRGVHGVTALQQALGTLAVSGVAVDLDALWSVGDATDAREEEGRGAHPQAPAQLAPLPRPRMAVPISGANHGALYPPPGGAQALPRPVPAATTAAARVEAAPEAGITPTPSVGAAAADPWLAAFQETQRQAAEAHAEFQRTMAESHMHFLRTLETPSLGAPVGTPLPNPTPLVPPAPQLPLPTETFTSPTSPQTEAAAAPTPTTKPETTPAAPGPDVGALLLEVVAEKTGFPVDILELHMELETDLGIDSIKRVQILSVLRDRVPALARVDAHELAPLRTLQQITDKLREAESGAAPVALPASPPPPVRPIDEETPLPTQLARAVSVMVAAPLPGMELAGLRDGPVLVTDEGTGVARRLVDRLGEHGVRAAVVTEAVLADAADVADAEGGGVVLLSGLRPVSSAEAATSVNRDAFGAARSVARQLVARGRVFVTVQDTGGDFGLGGGQGERAWLGGPAGLARTAAKEWPDAGVKAVDCERGDRDADALAEVLATELLRGGSAGDIGLRADGTRWALRDRIEPAGPAEAAGEHTGPLGPDAVIVATGGARGVTAVTLRALAEAHLPSIVLLGRTELTEEPAGLADATDERQLKGLLAGQARRQGGTIPSPAELTAEAARVLAVREIRATLDAIEASGSRVRYLSVDTRDARALHRALDTAREEFGPISGIVHGAGVLADSRLADKTDAQFTDVFDTKVEGLRALLAATADDPLDLVCVFSSVAGRFGNTGQADYAMANEILAQVASTVAVNRPNCLVKSIAWGPWDGGMVGPELREHFREQGVPLIPTDAGARALLRELSDVPDPARVRVTLTAGDADASASLGAPPAQAVGGDIEIGLGSHPYLADHSVAATPVVPMALVMEWFLGAARAWRPDAPGFVLRDLEVLSRIGLDGPGTAPEQGRRLRVRSLAAPADDPATSRLVLELTSGASSPHYRAAVEVLTEADRPLTGSVRYDARDLGSPPDQEIYDGHVLFHGPAFHAITALEGVSGTGAAALVRGVRELDWPGAGWHTDPAAIDGGLQLALKWAEYAHDGAFLPMGAVEVRTTGRGPVGEGARCVVLARGAARDLDVSCDVALLEPDGSVHTELLGVTLVRRPDTGKVSPGRASAPDSASDAQQVAAASRAASASGGDRSVHTLPAPAGTPGRR</sequence>
<dbReference type="InterPro" id="IPR013968">
    <property type="entry name" value="PKS_KR"/>
</dbReference>
<dbReference type="InterPro" id="IPR052568">
    <property type="entry name" value="PKS-FAS_Synthase"/>
</dbReference>
<feature type="compositionally biased region" description="Low complexity" evidence="6">
    <location>
        <begin position="1086"/>
        <end position="1120"/>
    </location>
</feature>
<dbReference type="Gene3D" id="3.40.47.10">
    <property type="match status" value="1"/>
</dbReference>
<dbReference type="GO" id="GO:0006633">
    <property type="term" value="P:fatty acid biosynthetic process"/>
    <property type="evidence" value="ECO:0007669"/>
    <property type="project" value="InterPro"/>
</dbReference>
<dbReference type="InterPro" id="IPR009081">
    <property type="entry name" value="PP-bd_ACP"/>
</dbReference>
<dbReference type="InterPro" id="IPR036736">
    <property type="entry name" value="ACP-like_sf"/>
</dbReference>
<organism evidence="10">
    <name type="scientific">Streptomyces turgidiscabies</name>
    <dbReference type="NCBI Taxonomy" id="85558"/>
    <lineage>
        <taxon>Bacteria</taxon>
        <taxon>Bacillati</taxon>
        <taxon>Actinomycetota</taxon>
        <taxon>Actinomycetes</taxon>
        <taxon>Kitasatosporales</taxon>
        <taxon>Streptomycetaceae</taxon>
        <taxon>Streptomyces</taxon>
    </lineage>
</organism>
<evidence type="ECO:0000256" key="2">
    <source>
        <dbReference type="ARBA" id="ARBA00022553"/>
    </source>
</evidence>
<dbReference type="PROSITE" id="PS50075">
    <property type="entry name" value="CARRIER"/>
    <property type="match status" value="1"/>
</dbReference>
<dbReference type="RefSeq" id="WP_006378369.1">
    <property type="nucleotide sequence ID" value="NZ_BAAAGY010000003.1"/>
</dbReference>
<feature type="region of interest" description="Disordered" evidence="6">
    <location>
        <begin position="1063"/>
        <end position="1120"/>
    </location>
</feature>
<evidence type="ECO:0000256" key="6">
    <source>
        <dbReference type="SAM" id="MobiDB-lite"/>
    </source>
</evidence>
<keyword evidence="3" id="KW-0808">Transferase</keyword>
<dbReference type="GO" id="GO:0004312">
    <property type="term" value="F:fatty acid synthase activity"/>
    <property type="evidence" value="ECO:0007669"/>
    <property type="project" value="InterPro"/>
</dbReference>
<feature type="compositionally biased region" description="Low complexity" evidence="6">
    <location>
        <begin position="1"/>
        <end position="22"/>
    </location>
</feature>
<dbReference type="OrthoDB" id="9778690at2"/>
<evidence type="ECO:0000256" key="4">
    <source>
        <dbReference type="ARBA" id="ARBA00023194"/>
    </source>
</evidence>
<dbReference type="PROSITE" id="PS52019">
    <property type="entry name" value="PKS_MFAS_DH"/>
    <property type="match status" value="1"/>
</dbReference>
<dbReference type="GeneID" id="97402124"/>
<dbReference type="Gene3D" id="3.30.70.250">
    <property type="entry name" value="Malonyl-CoA ACP transacylase, ACP-binding"/>
    <property type="match status" value="1"/>
</dbReference>
<dbReference type="GO" id="GO:0005835">
    <property type="term" value="C:fatty acid synthase complex"/>
    <property type="evidence" value="ECO:0007669"/>
    <property type="project" value="InterPro"/>
</dbReference>
<dbReference type="PRINTS" id="PR01483">
    <property type="entry name" value="FASYNTHASE"/>
</dbReference>
<dbReference type="InterPro" id="IPR016039">
    <property type="entry name" value="Thiolase-like"/>
</dbReference>
<evidence type="ECO:0000256" key="1">
    <source>
        <dbReference type="ARBA" id="ARBA00022450"/>
    </source>
</evidence>
<evidence type="ECO:0000259" key="8">
    <source>
        <dbReference type="PROSITE" id="PS52004"/>
    </source>
</evidence>
<dbReference type="PANTHER" id="PTHR43074:SF1">
    <property type="entry name" value="BETA-KETOACYL SYNTHASE FAMILY PROTEIN-RELATED"/>
    <property type="match status" value="1"/>
</dbReference>
<dbReference type="SMART" id="SM00827">
    <property type="entry name" value="PKS_AT"/>
    <property type="match status" value="1"/>
</dbReference>
<evidence type="ECO:0000256" key="3">
    <source>
        <dbReference type="ARBA" id="ARBA00022679"/>
    </source>
</evidence>
<dbReference type="SUPFAM" id="SSF55048">
    <property type="entry name" value="Probable ACP-binding domain of malonyl-CoA ACP transacylase"/>
    <property type="match status" value="1"/>
</dbReference>
<dbReference type="InterPro" id="IPR032821">
    <property type="entry name" value="PKS_assoc"/>
</dbReference>
<dbReference type="SMART" id="SM00822">
    <property type="entry name" value="PKS_KR"/>
    <property type="match status" value="1"/>
</dbReference>
<dbReference type="Pfam" id="PF08659">
    <property type="entry name" value="KR"/>
    <property type="match status" value="1"/>
</dbReference>
<dbReference type="Gene3D" id="3.40.366.10">
    <property type="entry name" value="Malonyl-Coenzyme A Acyl Carrier Protein, domain 2"/>
    <property type="match status" value="1"/>
</dbReference>
<dbReference type="InterPro" id="IPR014043">
    <property type="entry name" value="Acyl_transferase_dom"/>
</dbReference>
<feature type="active site" description="Proton donor; for dehydratase activity" evidence="5">
    <location>
        <position position="1923"/>
    </location>
</feature>
<keyword evidence="1" id="KW-0596">Phosphopantetheine</keyword>
<evidence type="ECO:0000256" key="5">
    <source>
        <dbReference type="PROSITE-ProRule" id="PRU01363"/>
    </source>
</evidence>
<dbReference type="SUPFAM" id="SSF47336">
    <property type="entry name" value="ACP-like"/>
    <property type="match status" value="1"/>
</dbReference>
<feature type="region of interest" description="Disordered" evidence="6">
    <location>
        <begin position="576"/>
        <end position="597"/>
    </location>
</feature>
<dbReference type="SUPFAM" id="SSF51735">
    <property type="entry name" value="NAD(P)-binding Rossmann-fold domains"/>
    <property type="match status" value="2"/>
</dbReference>
<dbReference type="Pfam" id="PF00550">
    <property type="entry name" value="PP-binding"/>
    <property type="match status" value="1"/>
</dbReference>
<dbReference type="InterPro" id="IPR014031">
    <property type="entry name" value="Ketoacyl_synth_C"/>
</dbReference>
<feature type="region of interest" description="C-terminal hotdog fold" evidence="5">
    <location>
        <begin position="1864"/>
        <end position="2007"/>
    </location>
</feature>
<dbReference type="EMBL" id="AB698637">
    <property type="protein sequence ID" value="BAP59926.1"/>
    <property type="molecule type" value="Genomic_DNA"/>
</dbReference>
<dbReference type="Gene3D" id="1.10.1200.10">
    <property type="entry name" value="ACP-like"/>
    <property type="match status" value="1"/>
</dbReference>
<protein>
    <submittedName>
        <fullName evidence="10">Putative polyketide synthase</fullName>
    </submittedName>
</protein>
<dbReference type="CDD" id="cd00833">
    <property type="entry name" value="PKS"/>
    <property type="match status" value="1"/>
</dbReference>
<dbReference type="Pfam" id="PF02801">
    <property type="entry name" value="Ketoacyl-synt_C"/>
    <property type="match status" value="1"/>
</dbReference>
<dbReference type="InterPro" id="IPR057326">
    <property type="entry name" value="KR_dom"/>
</dbReference>
<keyword evidence="4" id="KW-0045">Antibiotic biosynthesis</keyword>
<feature type="region of interest" description="N-terminal hotdog fold" evidence="5">
    <location>
        <begin position="1715"/>
        <end position="1850"/>
    </location>
</feature>
<dbReference type="InterPro" id="IPR014030">
    <property type="entry name" value="Ketoacyl_synth_N"/>
</dbReference>
<dbReference type="InterPro" id="IPR049900">
    <property type="entry name" value="PKS_mFAS_DH"/>
</dbReference>
<reference evidence="10" key="1">
    <citation type="journal article" date="2012" name="J. Gen. Appl. Microbiol.">
        <title>Genome-wide survey of polyketide synthase and nonribosomal peptide synthetase gene clusters in Streptomyces turgidiscabies NBRC 16081.</title>
        <authorList>
            <person name="Komaki H."/>
            <person name="Ichikawa N."/>
            <person name="Oguchi A."/>
            <person name="Hanamaki T."/>
            <person name="Fujita N."/>
        </authorList>
    </citation>
    <scope>NUCLEOTIDE SEQUENCE</scope>
    <source>
        <strain evidence="10">NBRC 16081</strain>
    </source>
</reference>
<evidence type="ECO:0000313" key="10">
    <source>
        <dbReference type="EMBL" id="BAP59926.1"/>
    </source>
</evidence>
<dbReference type="Gene3D" id="3.10.129.110">
    <property type="entry name" value="Polyketide synthase dehydratase"/>
    <property type="match status" value="1"/>
</dbReference>
<dbReference type="InterPro" id="IPR003965">
    <property type="entry name" value="Fatty_acid_synthase"/>
</dbReference>
<dbReference type="PROSITE" id="PS52004">
    <property type="entry name" value="KS3_2"/>
    <property type="match status" value="1"/>
</dbReference>
<dbReference type="GO" id="GO:0017000">
    <property type="term" value="P:antibiotic biosynthetic process"/>
    <property type="evidence" value="ECO:0007669"/>
    <property type="project" value="UniProtKB-KW"/>
</dbReference>
<dbReference type="InterPro" id="IPR020841">
    <property type="entry name" value="PKS_Beta-ketoAc_synthase_dom"/>
</dbReference>
<accession>A0A090BX87</accession>
<dbReference type="CDD" id="cd08953">
    <property type="entry name" value="KR_2_SDR_x"/>
    <property type="match status" value="1"/>
</dbReference>
<dbReference type="SMART" id="SM00825">
    <property type="entry name" value="PKS_KS"/>
    <property type="match status" value="1"/>
</dbReference>
<feature type="domain" description="Carrier" evidence="7">
    <location>
        <begin position="1120"/>
        <end position="1197"/>
    </location>
</feature>
<dbReference type="InterPro" id="IPR001227">
    <property type="entry name" value="Ac_transferase_dom_sf"/>
</dbReference>
<feature type="region of interest" description="Disordered" evidence="6">
    <location>
        <begin position="1"/>
        <end position="27"/>
    </location>
</feature>
<feature type="region of interest" description="Disordered" evidence="6">
    <location>
        <begin position="2002"/>
        <end position="2053"/>
    </location>
</feature>
<dbReference type="InterPro" id="IPR042104">
    <property type="entry name" value="PKS_dehydratase_sf"/>
</dbReference>
<dbReference type="Pfam" id="PF16197">
    <property type="entry name" value="KAsynt_C_assoc"/>
    <property type="match status" value="1"/>
</dbReference>
<feature type="domain" description="Ketosynthase family 3 (KS3)" evidence="8">
    <location>
        <begin position="29"/>
        <end position="485"/>
    </location>
</feature>
<dbReference type="SUPFAM" id="SSF53901">
    <property type="entry name" value="Thiolase-like"/>
    <property type="match status" value="1"/>
</dbReference>
<evidence type="ECO:0000259" key="9">
    <source>
        <dbReference type="PROSITE" id="PS52019"/>
    </source>
</evidence>
<name>A0A090BX87_9ACTN</name>
<dbReference type="SUPFAM" id="SSF52151">
    <property type="entry name" value="FabD/lysophospholipase-like"/>
    <property type="match status" value="1"/>
</dbReference>
<dbReference type="Pfam" id="PF00698">
    <property type="entry name" value="Acyl_transf_1"/>
    <property type="match status" value="1"/>
</dbReference>
<dbReference type="PANTHER" id="PTHR43074">
    <property type="entry name" value="OMEGA-3 POLYUNSATURATED FATTY ACID SYNTHASE PFAB-RELATED"/>
    <property type="match status" value="1"/>
</dbReference>
<proteinExistence type="predicted"/>
<feature type="compositionally biased region" description="Low complexity" evidence="6">
    <location>
        <begin position="2008"/>
        <end position="2037"/>
    </location>
</feature>
<feature type="domain" description="PKS/mFAS DH" evidence="9">
    <location>
        <begin position="1715"/>
        <end position="2007"/>
    </location>
</feature>
<dbReference type="Pfam" id="PF00109">
    <property type="entry name" value="ketoacyl-synt"/>
    <property type="match status" value="1"/>
</dbReference>
<evidence type="ECO:0000259" key="7">
    <source>
        <dbReference type="PROSITE" id="PS50075"/>
    </source>
</evidence>
<dbReference type="InterPro" id="IPR016035">
    <property type="entry name" value="Acyl_Trfase/lysoPLipase"/>
</dbReference>
<dbReference type="Gene3D" id="3.40.50.720">
    <property type="entry name" value="NAD(P)-binding Rossmann-like Domain"/>
    <property type="match status" value="1"/>
</dbReference>
<dbReference type="InterPro" id="IPR036291">
    <property type="entry name" value="NAD(P)-bd_dom_sf"/>
</dbReference>
<dbReference type="InterPro" id="IPR016036">
    <property type="entry name" value="Malonyl_transacylase_ACP-bd"/>
</dbReference>
<feature type="active site" description="Proton acceptor; for dehydratase activity" evidence="5">
    <location>
        <position position="1752"/>
    </location>
</feature>
<feature type="compositionally biased region" description="Pro residues" evidence="6">
    <location>
        <begin position="1069"/>
        <end position="1085"/>
    </location>
</feature>